<feature type="transmembrane region" description="Helical" evidence="11">
    <location>
        <begin position="187"/>
        <end position="205"/>
    </location>
</feature>
<feature type="transmembrane region" description="Helical" evidence="11">
    <location>
        <begin position="456"/>
        <end position="478"/>
    </location>
</feature>
<name>A0A9D1LG64_9BURK</name>
<dbReference type="InterPro" id="IPR001734">
    <property type="entry name" value="Na/solute_symporter"/>
</dbReference>
<proteinExistence type="inferred from homology"/>
<dbReference type="PROSITE" id="PS50283">
    <property type="entry name" value="NA_SOLUT_SYMP_3"/>
    <property type="match status" value="1"/>
</dbReference>
<dbReference type="GO" id="GO:0015081">
    <property type="term" value="F:sodium ion transmembrane transporter activity"/>
    <property type="evidence" value="ECO:0007669"/>
    <property type="project" value="InterPro"/>
</dbReference>
<evidence type="ECO:0000256" key="8">
    <source>
        <dbReference type="ARBA" id="ARBA00023136"/>
    </source>
</evidence>
<dbReference type="GO" id="GO:0015233">
    <property type="term" value="F:pantothenate transmembrane transporter activity"/>
    <property type="evidence" value="ECO:0007669"/>
    <property type="project" value="InterPro"/>
</dbReference>
<dbReference type="NCBIfam" id="TIGR02119">
    <property type="entry name" value="panF"/>
    <property type="match status" value="1"/>
</dbReference>
<feature type="transmembrane region" description="Helical" evidence="11">
    <location>
        <begin position="157"/>
        <end position="175"/>
    </location>
</feature>
<reference evidence="12" key="1">
    <citation type="submission" date="2020-10" db="EMBL/GenBank/DDBJ databases">
        <authorList>
            <person name="Gilroy R."/>
        </authorList>
    </citation>
    <scope>NUCLEOTIDE SEQUENCE</scope>
    <source>
        <strain evidence="12">7463</strain>
    </source>
</reference>
<sequence length="489" mass="52156">MSLTWVIFIPLVIFLVALLLVGRASPQKTGNDFLKSYFLGDRALKGFVLAMTLVATYGSVSSFVSGPGLAWQYGLGWVVFAAPQIITGFLVLGVLAKKLSLVSRRIKAITIIDVIVDRFKSPALGAFLSVALLFFFIAMMVGQFIGGAQLISQAAGIPYVAGLLLFGVVVVAYTTTGGFKAVAITDTVCAILMLVGMGLLATAIISDAGGMASLLETIRQRVDTEQSQAFFDPTSAGALPWTLLFSAWILVGFATVALPQSAVRCMAYKSTEDLHLAMIVSTVVCGALMIGMTLLGFLARGVIPQADAFGGNTDAMIPYLIAHHMNPWVAGMTLVAPIAATMSTVSSLLIAASSAIIKDLLLRRYGAMPDKAESVRRYAKICTLIIGLLALILAIEPMDIIVWINMFAFGGLEIAFLCPLVGGLFWYRATHQGAWSSVLIGLGVYFWACLTKPDLAGWHAVTPALVSSVIVFVTVSFLTKKEVNPDFFP</sequence>
<evidence type="ECO:0000256" key="10">
    <source>
        <dbReference type="RuleBase" id="RU362091"/>
    </source>
</evidence>
<feature type="transmembrane region" description="Helical" evidence="11">
    <location>
        <begin position="378"/>
        <end position="395"/>
    </location>
</feature>
<gene>
    <name evidence="12" type="primary">panF</name>
    <name evidence="12" type="ORF">IAC56_04265</name>
</gene>
<keyword evidence="9" id="KW-0406">Ion transport</keyword>
<comment type="subcellular location">
    <subcellularLocation>
        <location evidence="1">Membrane</location>
        <topology evidence="1">Multi-pass membrane protein</topology>
    </subcellularLocation>
</comment>
<evidence type="ECO:0000256" key="7">
    <source>
        <dbReference type="ARBA" id="ARBA00022989"/>
    </source>
</evidence>
<dbReference type="PANTHER" id="PTHR48086:SF4">
    <property type="entry name" value="SODIUM_PANTOTHENATE SYMPORTER"/>
    <property type="match status" value="1"/>
</dbReference>
<dbReference type="Gene3D" id="1.20.1730.10">
    <property type="entry name" value="Sodium/glucose cotransporter"/>
    <property type="match status" value="1"/>
</dbReference>
<feature type="transmembrane region" description="Helical" evidence="11">
    <location>
        <begin position="334"/>
        <end position="357"/>
    </location>
</feature>
<comment type="similarity">
    <text evidence="2 10">Belongs to the sodium:solute symporter (SSF) (TC 2.A.21) family.</text>
</comment>
<protein>
    <submittedName>
        <fullName evidence="12">Sodium/pantothenate symporter</fullName>
    </submittedName>
</protein>
<evidence type="ECO:0000313" key="13">
    <source>
        <dbReference type="Proteomes" id="UP000824083"/>
    </source>
</evidence>
<evidence type="ECO:0000256" key="2">
    <source>
        <dbReference type="ARBA" id="ARBA00006434"/>
    </source>
</evidence>
<evidence type="ECO:0000256" key="3">
    <source>
        <dbReference type="ARBA" id="ARBA00022448"/>
    </source>
</evidence>
<keyword evidence="5 11" id="KW-0812">Transmembrane</keyword>
<keyword evidence="3" id="KW-0813">Transport</keyword>
<evidence type="ECO:0000256" key="6">
    <source>
        <dbReference type="ARBA" id="ARBA00022847"/>
    </source>
</evidence>
<feature type="transmembrane region" description="Helical" evidence="11">
    <location>
        <begin position="43"/>
        <end position="64"/>
    </location>
</feature>
<dbReference type="InterPro" id="IPR050277">
    <property type="entry name" value="Sodium:Solute_Symporter"/>
</dbReference>
<keyword evidence="8 11" id="KW-0472">Membrane</keyword>
<feature type="transmembrane region" description="Helical" evidence="11">
    <location>
        <begin position="401"/>
        <end position="426"/>
    </location>
</feature>
<evidence type="ECO:0000256" key="5">
    <source>
        <dbReference type="ARBA" id="ARBA00022692"/>
    </source>
</evidence>
<comment type="caution">
    <text evidence="12">The sequence shown here is derived from an EMBL/GenBank/DDBJ whole genome shotgun (WGS) entry which is preliminary data.</text>
</comment>
<evidence type="ECO:0000256" key="9">
    <source>
        <dbReference type="ARBA" id="ARBA00023201"/>
    </source>
</evidence>
<dbReference type="Proteomes" id="UP000824083">
    <property type="component" value="Unassembled WGS sequence"/>
</dbReference>
<dbReference type="PROSITE" id="PS00456">
    <property type="entry name" value="NA_SOLUT_SYMP_1"/>
    <property type="match status" value="1"/>
</dbReference>
<dbReference type="PANTHER" id="PTHR48086">
    <property type="entry name" value="SODIUM/PROLINE SYMPORTER-RELATED"/>
    <property type="match status" value="1"/>
</dbReference>
<dbReference type="GO" id="GO:0036376">
    <property type="term" value="P:sodium ion export across plasma membrane"/>
    <property type="evidence" value="ECO:0007669"/>
    <property type="project" value="InterPro"/>
</dbReference>
<feature type="transmembrane region" description="Helical" evidence="11">
    <location>
        <begin position="238"/>
        <end position="258"/>
    </location>
</feature>
<dbReference type="Pfam" id="PF00474">
    <property type="entry name" value="SSF"/>
    <property type="match status" value="1"/>
</dbReference>
<keyword evidence="9" id="KW-0739">Sodium transport</keyword>
<feature type="transmembrane region" description="Helical" evidence="11">
    <location>
        <begin position="433"/>
        <end position="450"/>
    </location>
</feature>
<accession>A0A9D1LG64</accession>
<dbReference type="GO" id="GO:0005886">
    <property type="term" value="C:plasma membrane"/>
    <property type="evidence" value="ECO:0007669"/>
    <property type="project" value="TreeGrafter"/>
</dbReference>
<keyword evidence="4" id="KW-1003">Cell membrane</keyword>
<feature type="transmembrane region" description="Helical" evidence="11">
    <location>
        <begin position="6"/>
        <end position="22"/>
    </location>
</feature>
<keyword evidence="6" id="KW-0769">Symport</keyword>
<organism evidence="12 13">
    <name type="scientific">Candidatus Aphodousia faecigallinarum</name>
    <dbReference type="NCBI Taxonomy" id="2840677"/>
    <lineage>
        <taxon>Bacteria</taxon>
        <taxon>Pseudomonadati</taxon>
        <taxon>Pseudomonadota</taxon>
        <taxon>Betaproteobacteria</taxon>
        <taxon>Burkholderiales</taxon>
        <taxon>Sutterellaceae</taxon>
        <taxon>Sutterellaceae incertae sedis</taxon>
        <taxon>Candidatus Aphodousia</taxon>
    </lineage>
</organism>
<dbReference type="GO" id="GO:0015293">
    <property type="term" value="F:symporter activity"/>
    <property type="evidence" value="ECO:0007669"/>
    <property type="project" value="UniProtKB-KW"/>
</dbReference>
<feature type="transmembrane region" description="Helical" evidence="11">
    <location>
        <begin position="279"/>
        <end position="299"/>
    </location>
</feature>
<evidence type="ECO:0000313" key="12">
    <source>
        <dbReference type="EMBL" id="HIU37467.1"/>
    </source>
</evidence>
<feature type="transmembrane region" description="Helical" evidence="11">
    <location>
        <begin position="124"/>
        <end position="145"/>
    </location>
</feature>
<dbReference type="EMBL" id="DVMY01000070">
    <property type="protein sequence ID" value="HIU37467.1"/>
    <property type="molecule type" value="Genomic_DNA"/>
</dbReference>
<dbReference type="InterPro" id="IPR038377">
    <property type="entry name" value="Na/Glc_symporter_sf"/>
</dbReference>
<dbReference type="InterPro" id="IPR011849">
    <property type="entry name" value="Na/pantothenate_symporter"/>
</dbReference>
<evidence type="ECO:0000256" key="4">
    <source>
        <dbReference type="ARBA" id="ARBA00022475"/>
    </source>
</evidence>
<keyword evidence="7 11" id="KW-1133">Transmembrane helix</keyword>
<dbReference type="AlphaFoldDB" id="A0A9D1LG64"/>
<dbReference type="InterPro" id="IPR018212">
    <property type="entry name" value="Na/solute_symporter_CS"/>
</dbReference>
<evidence type="ECO:0000256" key="11">
    <source>
        <dbReference type="SAM" id="Phobius"/>
    </source>
</evidence>
<keyword evidence="9" id="KW-0915">Sodium</keyword>
<dbReference type="NCBIfam" id="TIGR00813">
    <property type="entry name" value="sss"/>
    <property type="match status" value="1"/>
</dbReference>
<feature type="transmembrane region" description="Helical" evidence="11">
    <location>
        <begin position="70"/>
        <end position="95"/>
    </location>
</feature>
<reference evidence="12" key="2">
    <citation type="journal article" date="2021" name="PeerJ">
        <title>Extensive microbial diversity within the chicken gut microbiome revealed by metagenomics and culture.</title>
        <authorList>
            <person name="Gilroy R."/>
            <person name="Ravi A."/>
            <person name="Getino M."/>
            <person name="Pursley I."/>
            <person name="Horton D.L."/>
            <person name="Alikhan N.F."/>
            <person name="Baker D."/>
            <person name="Gharbi K."/>
            <person name="Hall N."/>
            <person name="Watson M."/>
            <person name="Adriaenssens E.M."/>
            <person name="Foster-Nyarko E."/>
            <person name="Jarju S."/>
            <person name="Secka A."/>
            <person name="Antonio M."/>
            <person name="Oren A."/>
            <person name="Chaudhuri R.R."/>
            <person name="La Ragione R."/>
            <person name="Hildebrand F."/>
            <person name="Pallen M.J."/>
        </authorList>
    </citation>
    <scope>NUCLEOTIDE SEQUENCE</scope>
    <source>
        <strain evidence="12">7463</strain>
    </source>
</reference>
<evidence type="ECO:0000256" key="1">
    <source>
        <dbReference type="ARBA" id="ARBA00004141"/>
    </source>
</evidence>